<dbReference type="EMBL" id="RXFQ01000022">
    <property type="protein sequence ID" value="RSZ29885.1"/>
    <property type="molecule type" value="Genomic_DNA"/>
</dbReference>
<gene>
    <name evidence="1" type="ORF">EJO66_27825</name>
</gene>
<sequence length="114" mass="12560">MEKKHNTPKKVLRRAVNPVYITSIDEIDSSRFFRNQLRFIENSPTTGTIVNANLTSLNNRPASGRTFVRVSFCGGRSLTSSKLHSQLNSLPAIPASLWLGQHYEDQPHPGGGGA</sequence>
<evidence type="ECO:0000313" key="2">
    <source>
        <dbReference type="Proteomes" id="UP000271137"/>
    </source>
</evidence>
<name>A0ABX9ZZ97_9BURK</name>
<organism evidence="1 2">
    <name type="scientific">Variovorax beijingensis</name>
    <dbReference type="NCBI Taxonomy" id="2496117"/>
    <lineage>
        <taxon>Bacteria</taxon>
        <taxon>Pseudomonadati</taxon>
        <taxon>Pseudomonadota</taxon>
        <taxon>Betaproteobacteria</taxon>
        <taxon>Burkholderiales</taxon>
        <taxon>Comamonadaceae</taxon>
        <taxon>Variovorax</taxon>
    </lineage>
</organism>
<evidence type="ECO:0000313" key="1">
    <source>
        <dbReference type="EMBL" id="RSZ29885.1"/>
    </source>
</evidence>
<reference evidence="1 2" key="1">
    <citation type="submission" date="2018-12" db="EMBL/GenBank/DDBJ databases">
        <title>The genome sequences of strain 502.</title>
        <authorList>
            <person name="Gao J."/>
            <person name="Sun J."/>
        </authorList>
    </citation>
    <scope>NUCLEOTIDE SEQUENCE [LARGE SCALE GENOMIC DNA]</scope>
    <source>
        <strain evidence="1 2">502</strain>
    </source>
</reference>
<proteinExistence type="predicted"/>
<dbReference type="RefSeq" id="WP_125966697.1">
    <property type="nucleotide sequence ID" value="NZ_RXFQ01000022.1"/>
</dbReference>
<keyword evidence="2" id="KW-1185">Reference proteome</keyword>
<comment type="caution">
    <text evidence="1">The sequence shown here is derived from an EMBL/GenBank/DDBJ whole genome shotgun (WGS) entry which is preliminary data.</text>
</comment>
<protein>
    <submittedName>
        <fullName evidence="1">Uncharacterized protein</fullName>
    </submittedName>
</protein>
<dbReference type="Proteomes" id="UP000271137">
    <property type="component" value="Unassembled WGS sequence"/>
</dbReference>
<accession>A0ABX9ZZ97</accession>